<proteinExistence type="predicted"/>
<sequence>MEPIQSLPDFYSVRNVDAPGSFAYLQAGRTRQVRPYNKPTAYYTYTSNCERATKGSAMFDYLGWANAASAKAFPALCPGCESSFPESAYAVNAARAKFLDELSNSVETAVNYAERKQSLGMISRRASQLGRIADFVRNGEFSRVQHELDLRNRYSSSWRKRSNKWVKTWTLRRRRNPRRYAKSGAAADAFLEISFGWKPLLNDIVTATTLLWNTPSGDFRVNGRRFVATYSSLQVGGTTKVDTTITFRASMGATVSVSNPNLWLANQLGLLNIPGIAWELVRFSFLLDYVVNVGEWLGQWTDFSGLSLVDPWYSVTSSDGVCKVKYFYSPGNELETVSTYSHHRRHLGIPGVTLSVAPYNPLNAFRAGISISLLIQKLRNLQP</sequence>
<evidence type="ECO:0000313" key="2">
    <source>
        <dbReference type="Proteomes" id="UP000679443"/>
    </source>
</evidence>
<dbReference type="Proteomes" id="UP000679443">
    <property type="component" value="Segment"/>
</dbReference>
<evidence type="ECO:0000313" key="1">
    <source>
        <dbReference type="EMBL" id="DAD51118.1"/>
    </source>
</evidence>
<protein>
    <submittedName>
        <fullName evidence="1">Maturation protein</fullName>
    </submittedName>
</protein>
<keyword evidence="2" id="KW-1185">Reference proteome</keyword>
<dbReference type="RefSeq" id="YP_010771405.1">
    <property type="nucleotide sequence ID" value="NC_074092.1"/>
</dbReference>
<dbReference type="KEGG" id="vg:80398996"/>
<accession>A0A8S5KZH5</accession>
<gene>
    <name evidence="1" type="primary">SRR7976301_8_1</name>
</gene>
<name>A0A8S5KZH5_9VIRU</name>
<dbReference type="GeneID" id="80398996"/>
<reference evidence="1" key="1">
    <citation type="submission" date="2020-09" db="EMBL/GenBank/DDBJ databases">
        <title>Leviviricetes taxonomy.</title>
        <authorList>
            <person name="Stockdale S.R."/>
            <person name="Callanan J."/>
            <person name="Adriaenssens E.M."/>
            <person name="Kuhn J.H."/>
            <person name="Rumnieks J."/>
            <person name="Shkoporov A."/>
            <person name="Draper L.A."/>
            <person name="Ross P."/>
            <person name="Hill C."/>
        </authorList>
    </citation>
    <scope>NUCLEOTIDE SEQUENCE</scope>
</reference>
<dbReference type="EMBL" id="BK013725">
    <property type="protein sequence ID" value="DAD51118.1"/>
    <property type="molecule type" value="Genomic_RNA"/>
</dbReference>
<organism evidence="1 2">
    <name type="scientific">ssRNA phage SRR7976301_8</name>
    <dbReference type="NCBI Taxonomy" id="2786669"/>
    <lineage>
        <taxon>Viruses</taxon>
        <taxon>Riboviria</taxon>
        <taxon>Orthornavirae</taxon>
        <taxon>Lenarviricota</taxon>
        <taxon>Leviviricetes</taxon>
        <taxon>Norzivirales</taxon>
        <taxon>Fiersviridae</taxon>
        <taxon>Seybrovirus</taxon>
        <taxon>Seybrovirus borborohabitans</taxon>
    </lineage>
</organism>